<organism evidence="1 2">
    <name type="scientific">Bradyrhizobium pachyrhizi</name>
    <dbReference type="NCBI Taxonomy" id="280333"/>
    <lineage>
        <taxon>Bacteria</taxon>
        <taxon>Pseudomonadati</taxon>
        <taxon>Pseudomonadota</taxon>
        <taxon>Alphaproteobacteria</taxon>
        <taxon>Hyphomicrobiales</taxon>
        <taxon>Nitrobacteraceae</taxon>
        <taxon>Bradyrhizobium</taxon>
    </lineage>
</organism>
<protein>
    <submittedName>
        <fullName evidence="1">Uncharacterized protein</fullName>
    </submittedName>
</protein>
<sequence length="185" mass="20785">MRVSDTTLRVGFPELQHHWSTAEGNYHAPWRDHWRESGTYLKEYVPPPDAQSREIDEHVGSAILYVVPDSRVTSSVKRLYSSLLARSAPYPKRGEIEFSSPWGSSLPGNYKSSSIQWALSISEAALVCVDRQPGLPEGEAHRVLAPRQCVFRCDEKDVAAWVDYLKPRLFKRHAFAVVHLAAGAA</sequence>
<comment type="caution">
    <text evidence="1">The sequence shown here is derived from an EMBL/GenBank/DDBJ whole genome shotgun (WGS) entry which is preliminary data.</text>
</comment>
<dbReference type="RefSeq" id="WP_157348048.1">
    <property type="nucleotide sequence ID" value="NZ_WQNF01000036.1"/>
</dbReference>
<dbReference type="AlphaFoldDB" id="A0A844T327"/>
<dbReference type="Proteomes" id="UP000436468">
    <property type="component" value="Unassembled WGS sequence"/>
</dbReference>
<accession>A0A844T327</accession>
<dbReference type="EMBL" id="WQNF01000036">
    <property type="protein sequence ID" value="MVT69932.1"/>
    <property type="molecule type" value="Genomic_DNA"/>
</dbReference>
<evidence type="ECO:0000313" key="2">
    <source>
        <dbReference type="Proteomes" id="UP000436468"/>
    </source>
</evidence>
<name>A0A844T327_9BRAD</name>
<gene>
    <name evidence="1" type="ORF">GPL21_33125</name>
</gene>
<evidence type="ECO:0000313" key="1">
    <source>
        <dbReference type="EMBL" id="MVT69932.1"/>
    </source>
</evidence>
<keyword evidence="2" id="KW-1185">Reference proteome</keyword>
<proteinExistence type="predicted"/>
<reference evidence="1 2" key="1">
    <citation type="submission" date="2019-12" db="EMBL/GenBank/DDBJ databases">
        <title>Draft genome sequences Bradyrhizobium cajani AMBPC1010, Bradyrhizobium pachyrhizi AMBPC1040 and Bradyrhizobium yuanmingense ALSPC3051, three plant growth promoting strains isolated from nodules of Cajanus cajan L. in Dominican Republic.</title>
        <authorList>
            <person name="Flores-Felix J.D."/>
            <person name="Araujo J."/>
            <person name="Diaz-Alcantara C."/>
            <person name="Gonzalez-Andres F."/>
            <person name="Velazquez E."/>
        </authorList>
    </citation>
    <scope>NUCLEOTIDE SEQUENCE [LARGE SCALE GENOMIC DNA]</scope>
    <source>
        <strain evidence="1 2">1040</strain>
    </source>
</reference>